<dbReference type="PANTHER" id="PTHR33070">
    <property type="entry name" value="OS06G0725500 PROTEIN"/>
    <property type="match status" value="1"/>
</dbReference>
<dbReference type="Pfam" id="PF03087">
    <property type="entry name" value="BPS1"/>
    <property type="match status" value="1"/>
</dbReference>
<dbReference type="EMBL" id="MLFT02000812">
    <property type="protein sequence ID" value="PHT26408.1"/>
    <property type="molecule type" value="Genomic_DNA"/>
</dbReference>
<reference evidence="3" key="2">
    <citation type="journal article" date="2017" name="J. Anim. Genet.">
        <title>Multiple reference genome sequences of hot pepper reveal the massive evolution of plant disease resistance genes by retroduplication.</title>
        <authorList>
            <person name="Kim S."/>
            <person name="Park J."/>
            <person name="Yeom S.-I."/>
            <person name="Kim Y.-M."/>
            <person name="Seo E."/>
            <person name="Kim K.-T."/>
            <person name="Kim M.-S."/>
            <person name="Lee J.M."/>
            <person name="Cheong K."/>
            <person name="Shin H.-S."/>
            <person name="Kim S.-B."/>
            <person name="Han K."/>
            <person name="Lee J."/>
            <person name="Park M."/>
            <person name="Lee H.-A."/>
            <person name="Lee H.-Y."/>
            <person name="Lee Y."/>
            <person name="Oh S."/>
            <person name="Lee J.H."/>
            <person name="Choi E."/>
            <person name="Choi E."/>
            <person name="Lee S.E."/>
            <person name="Jeon J."/>
            <person name="Kim H."/>
            <person name="Choi G."/>
            <person name="Song H."/>
            <person name="Lee J."/>
            <person name="Lee S.-C."/>
            <person name="Kwon J.-K."/>
            <person name="Lee H.-Y."/>
            <person name="Koo N."/>
            <person name="Hong Y."/>
            <person name="Kim R.W."/>
            <person name="Kang W.-H."/>
            <person name="Huh J.H."/>
            <person name="Kang B.-C."/>
            <person name="Yang T.-J."/>
            <person name="Lee Y.-H."/>
            <person name="Bennetzen J.L."/>
            <person name="Choi D."/>
        </authorList>
    </citation>
    <scope>NUCLEOTIDE SEQUENCE [LARGE SCALE GENOMIC DNA]</scope>
    <source>
        <strain evidence="3">cv. PBC81</strain>
    </source>
</reference>
<organism evidence="2 3">
    <name type="scientific">Capsicum baccatum</name>
    <name type="common">Peruvian pepper</name>
    <dbReference type="NCBI Taxonomy" id="33114"/>
    <lineage>
        <taxon>Eukaryota</taxon>
        <taxon>Viridiplantae</taxon>
        <taxon>Streptophyta</taxon>
        <taxon>Embryophyta</taxon>
        <taxon>Tracheophyta</taxon>
        <taxon>Spermatophyta</taxon>
        <taxon>Magnoliopsida</taxon>
        <taxon>eudicotyledons</taxon>
        <taxon>Gunneridae</taxon>
        <taxon>Pentapetalae</taxon>
        <taxon>asterids</taxon>
        <taxon>lamiids</taxon>
        <taxon>Solanales</taxon>
        <taxon>Solanaceae</taxon>
        <taxon>Solanoideae</taxon>
        <taxon>Capsiceae</taxon>
        <taxon>Capsicum</taxon>
    </lineage>
</organism>
<accession>A0A2G2V0J4</accession>
<comment type="caution">
    <text evidence="2">The sequence shown here is derived from an EMBL/GenBank/DDBJ whole genome shotgun (WGS) entry which is preliminary data.</text>
</comment>
<proteinExistence type="predicted"/>
<keyword evidence="3" id="KW-1185">Reference proteome</keyword>
<dbReference type="GO" id="GO:0048367">
    <property type="term" value="P:shoot system development"/>
    <property type="evidence" value="ECO:0007669"/>
    <property type="project" value="InterPro"/>
</dbReference>
<evidence type="ECO:0000313" key="3">
    <source>
        <dbReference type="Proteomes" id="UP000224567"/>
    </source>
</evidence>
<name>A0A2G2V0J4_CAPBA</name>
<dbReference type="PANTHER" id="PTHR33070:SF83">
    <property type="entry name" value="RX N-TERMINAL DOMAIN-CONTAINING PROTEIN"/>
    <property type="match status" value="1"/>
</dbReference>
<dbReference type="GO" id="GO:0048364">
    <property type="term" value="P:root development"/>
    <property type="evidence" value="ECO:0007669"/>
    <property type="project" value="InterPro"/>
</dbReference>
<gene>
    <name evidence="2" type="ORF">CQW23_33975</name>
</gene>
<dbReference type="OrthoDB" id="1701699at2759"/>
<evidence type="ECO:0000256" key="1">
    <source>
        <dbReference type="SAM" id="MobiDB-lite"/>
    </source>
</evidence>
<dbReference type="InterPro" id="IPR004320">
    <property type="entry name" value="BPS1_pln"/>
</dbReference>
<sequence>MDALSSKPNHVRSISLPGRSHPTNQRVEEELNKLRSLEVSVAPAAVSNGLIGLEKLYECIDDLLNLPQTLRALSQSLNAKCLDDLLDKSVRLLDVCATMRELVSQCKENVRDLRSSLRRRKGDSTTDDNVERFTSFSKKIKRDAKRSISTLKQMDQETAVPALLDADQDTVSVIRALKEANAVCLSTFQMLSSFFCVPLLKPKPSKWSLLSRLVHKERIASECQEENMILETRLETFEAYLDSFEDGLEATFRSLIRSRSSLLNISSC</sequence>
<feature type="region of interest" description="Disordered" evidence="1">
    <location>
        <begin position="1"/>
        <end position="25"/>
    </location>
</feature>
<protein>
    <recommendedName>
        <fullName evidence="4">DUF241 domain protein</fullName>
    </recommendedName>
</protein>
<evidence type="ECO:0008006" key="4">
    <source>
        <dbReference type="Google" id="ProtNLM"/>
    </source>
</evidence>
<dbReference type="STRING" id="33114.A0A2G2V0J4"/>
<dbReference type="AlphaFoldDB" id="A0A2G2V0J4"/>
<reference evidence="2 3" key="1">
    <citation type="journal article" date="2017" name="Genome Biol.">
        <title>New reference genome sequences of hot pepper reveal the massive evolution of plant disease-resistance genes by retroduplication.</title>
        <authorList>
            <person name="Kim S."/>
            <person name="Park J."/>
            <person name="Yeom S.I."/>
            <person name="Kim Y.M."/>
            <person name="Seo E."/>
            <person name="Kim K.T."/>
            <person name="Kim M.S."/>
            <person name="Lee J.M."/>
            <person name="Cheong K."/>
            <person name="Shin H.S."/>
            <person name="Kim S.B."/>
            <person name="Han K."/>
            <person name="Lee J."/>
            <person name="Park M."/>
            <person name="Lee H.A."/>
            <person name="Lee H.Y."/>
            <person name="Lee Y."/>
            <person name="Oh S."/>
            <person name="Lee J.H."/>
            <person name="Choi E."/>
            <person name="Choi E."/>
            <person name="Lee S.E."/>
            <person name="Jeon J."/>
            <person name="Kim H."/>
            <person name="Choi G."/>
            <person name="Song H."/>
            <person name="Lee J."/>
            <person name="Lee S.C."/>
            <person name="Kwon J.K."/>
            <person name="Lee H.Y."/>
            <person name="Koo N."/>
            <person name="Hong Y."/>
            <person name="Kim R.W."/>
            <person name="Kang W.H."/>
            <person name="Huh J.H."/>
            <person name="Kang B.C."/>
            <person name="Yang T.J."/>
            <person name="Lee Y.H."/>
            <person name="Bennetzen J.L."/>
            <person name="Choi D."/>
        </authorList>
    </citation>
    <scope>NUCLEOTIDE SEQUENCE [LARGE SCALE GENOMIC DNA]</scope>
    <source>
        <strain evidence="3">cv. PBC81</strain>
    </source>
</reference>
<dbReference type="Proteomes" id="UP000224567">
    <property type="component" value="Unassembled WGS sequence"/>
</dbReference>
<evidence type="ECO:0000313" key="2">
    <source>
        <dbReference type="EMBL" id="PHT26408.1"/>
    </source>
</evidence>